<gene>
    <name evidence="2" type="ORF">SAMN04515673_101572</name>
</gene>
<keyword evidence="3" id="KW-1185">Reference proteome</keyword>
<proteinExistence type="predicted"/>
<accession>A0A1I6CYG1</accession>
<evidence type="ECO:0000313" key="2">
    <source>
        <dbReference type="EMBL" id="SFQ98150.1"/>
    </source>
</evidence>
<feature type="region of interest" description="Disordered" evidence="1">
    <location>
        <begin position="1"/>
        <end position="32"/>
    </location>
</feature>
<dbReference type="EMBL" id="FOYI01000001">
    <property type="protein sequence ID" value="SFQ98150.1"/>
    <property type="molecule type" value="Genomic_DNA"/>
</dbReference>
<feature type="compositionally biased region" description="Polar residues" evidence="1">
    <location>
        <begin position="1"/>
        <end position="10"/>
    </location>
</feature>
<organism evidence="2 3">
    <name type="scientific">Poseidonocella sedimentorum</name>
    <dbReference type="NCBI Taxonomy" id="871652"/>
    <lineage>
        <taxon>Bacteria</taxon>
        <taxon>Pseudomonadati</taxon>
        <taxon>Pseudomonadota</taxon>
        <taxon>Alphaproteobacteria</taxon>
        <taxon>Rhodobacterales</taxon>
        <taxon>Roseobacteraceae</taxon>
        <taxon>Poseidonocella</taxon>
    </lineage>
</organism>
<evidence type="ECO:0000313" key="3">
    <source>
        <dbReference type="Proteomes" id="UP000199302"/>
    </source>
</evidence>
<dbReference type="Proteomes" id="UP000199302">
    <property type="component" value="Unassembled WGS sequence"/>
</dbReference>
<dbReference type="AlphaFoldDB" id="A0A1I6CYG1"/>
<dbReference type="RefSeq" id="WP_092076372.1">
    <property type="nucleotide sequence ID" value="NZ_FOYI01000001.1"/>
</dbReference>
<protein>
    <submittedName>
        <fullName evidence="2">Uncharacterized protein</fullName>
    </submittedName>
</protein>
<reference evidence="2 3" key="1">
    <citation type="submission" date="2016-10" db="EMBL/GenBank/DDBJ databases">
        <authorList>
            <person name="de Groot N.N."/>
        </authorList>
    </citation>
    <scope>NUCLEOTIDE SEQUENCE [LARGE SCALE GENOMIC DNA]</scope>
    <source>
        <strain evidence="3">KMM 9023,NRIC 0796,JCM 17311,KCTC 23692</strain>
    </source>
</reference>
<name>A0A1I6CYG1_9RHOB</name>
<sequence>MATHGSSRQATALRDPFKSMAKPKKPAEKPKEKAVIQLGEHSRYQIKSGWLAGTFVARAFPKPPTKARGMIAEATGATEEAAIAALHEVIDARETRRNEERRSDSENGVDVPSVEEYVEAVRQVTLSGPQRAMLKALSLAGDEGMTDARMANAAGYKSKSSANKSFMATGHLIAEYLSSEAEGGAAPDAADGTALLGFRAETDEGKDDLGNWILHPELRLAVRQVL</sequence>
<dbReference type="OrthoDB" id="7704043at2"/>
<evidence type="ECO:0000256" key="1">
    <source>
        <dbReference type="SAM" id="MobiDB-lite"/>
    </source>
</evidence>